<evidence type="ECO:0000313" key="3">
    <source>
        <dbReference type="EMBL" id="AFP05272.1"/>
    </source>
</evidence>
<feature type="compositionally biased region" description="Basic and acidic residues" evidence="2">
    <location>
        <begin position="335"/>
        <end position="345"/>
    </location>
</feature>
<accession>V9L2N0</accession>
<protein>
    <submittedName>
        <fullName evidence="3">Tuftelin</fullName>
    </submittedName>
</protein>
<dbReference type="PANTHER" id="PTHR23171">
    <property type="entry name" value="GDOWN1"/>
    <property type="match status" value="1"/>
</dbReference>
<dbReference type="AlphaFoldDB" id="V9L2N0"/>
<dbReference type="InterPro" id="IPR051375">
    <property type="entry name" value="Tuftelin_GRINL1A/MYZAP/CCD68"/>
</dbReference>
<proteinExistence type="evidence at transcript level"/>
<feature type="region of interest" description="Disordered" evidence="2">
    <location>
        <begin position="165"/>
        <end position="185"/>
    </location>
</feature>
<keyword evidence="1" id="KW-0175">Coiled coil</keyword>
<feature type="region of interest" description="Disordered" evidence="2">
    <location>
        <begin position="335"/>
        <end position="355"/>
    </location>
</feature>
<dbReference type="EMBL" id="JW872754">
    <property type="protein sequence ID" value="AFP05272.1"/>
    <property type="molecule type" value="mRNA"/>
</dbReference>
<evidence type="ECO:0000256" key="1">
    <source>
        <dbReference type="SAM" id="Coils"/>
    </source>
</evidence>
<name>V9L2N0_CALMI</name>
<dbReference type="PANTHER" id="PTHR23171:SF13">
    <property type="entry name" value="DNA-DIRECTED RNA POLYMERASE II SUBUNIT GRINL1A"/>
    <property type="match status" value="1"/>
</dbReference>
<evidence type="ECO:0000256" key="2">
    <source>
        <dbReference type="SAM" id="MobiDB-lite"/>
    </source>
</evidence>
<feature type="compositionally biased region" description="Basic and acidic residues" evidence="2">
    <location>
        <begin position="165"/>
        <end position="179"/>
    </location>
</feature>
<organism evidence="3">
    <name type="scientific">Callorhinchus milii</name>
    <name type="common">Ghost shark</name>
    <dbReference type="NCBI Taxonomy" id="7868"/>
    <lineage>
        <taxon>Eukaryota</taxon>
        <taxon>Metazoa</taxon>
        <taxon>Chordata</taxon>
        <taxon>Craniata</taxon>
        <taxon>Vertebrata</taxon>
        <taxon>Chondrichthyes</taxon>
        <taxon>Holocephali</taxon>
        <taxon>Chimaeriformes</taxon>
        <taxon>Callorhinchidae</taxon>
        <taxon>Callorhinchus</taxon>
    </lineage>
</organism>
<dbReference type="GO" id="GO:0035556">
    <property type="term" value="P:intracellular signal transduction"/>
    <property type="evidence" value="ECO:0007669"/>
    <property type="project" value="TreeGrafter"/>
</dbReference>
<sequence>MNRSRVLSIVDFQPESQRSDVLRLRLKLPSDTDGNARRDTFKKKPVFSTEVNGWSPRNVHLTQEASISQLQAEVANFKQVRNSMEEFRKKMYGQTNGINTDIEQHIPGSKVFTERVITSELSVEIRQGPSASPSSYTSTDTQTDVWGDEPERLREVSRKLYKRLQETERRHESERRALESESSQYRAELWDSQAAQRRAQDEVQSRDQQIQELQRLVTGMEQEHGNLQTKIQTNELLLREMRSQSQIDTTDHHRSAQLEREVEGLQEKVHHLDDMLKSQQRKIRQMIDQLQKSRSQMEEKDLLINQLQDRVSHLESENQEMQDRLEFYSATEVEARGTWEPEIRGPGETPSFHHR</sequence>
<feature type="coiled-coil region" evidence="1">
    <location>
        <begin position="255"/>
        <end position="331"/>
    </location>
</feature>
<reference evidence="3" key="1">
    <citation type="journal article" date="2014" name="Nature">
        <title>Elephant shark genome provides unique insights into gnathostome evolution.</title>
        <authorList>
            <consortium name="International Elephant Shark Genome Sequencing Consortium"/>
            <person name="Venkatesh B."/>
            <person name="Lee A.P."/>
            <person name="Ravi V."/>
            <person name="Maurya A.K."/>
            <person name="Lian M.M."/>
            <person name="Swann J.B."/>
            <person name="Ohta Y."/>
            <person name="Flajnik M.F."/>
            <person name="Sutoh Y."/>
            <person name="Kasahara M."/>
            <person name="Hoon S."/>
            <person name="Gangu V."/>
            <person name="Roy S.W."/>
            <person name="Irimia M."/>
            <person name="Korzh V."/>
            <person name="Kondrychyn I."/>
            <person name="Lim Z.W."/>
            <person name="Tay B.H."/>
            <person name="Tohari S."/>
            <person name="Kong K.W."/>
            <person name="Ho S."/>
            <person name="Lorente-Galdos B."/>
            <person name="Quilez J."/>
            <person name="Marques-Bonet T."/>
            <person name="Raney B.J."/>
            <person name="Ingham P.W."/>
            <person name="Tay A."/>
            <person name="Hillier L.W."/>
            <person name="Minx P."/>
            <person name="Boehm T."/>
            <person name="Wilson R.K."/>
            <person name="Brenner S."/>
            <person name="Warren W.C."/>
        </authorList>
    </citation>
    <scope>NUCLEOTIDE SEQUENCE</scope>
    <source>
        <tissue evidence="3">Kidney</tissue>
    </source>
</reference>
<feature type="compositionally biased region" description="Polar residues" evidence="2">
    <location>
        <begin position="129"/>
        <end position="144"/>
    </location>
</feature>
<feature type="region of interest" description="Disordered" evidence="2">
    <location>
        <begin position="125"/>
        <end position="150"/>
    </location>
</feature>